<accession>A0A0E9XBE4</accession>
<reference evidence="1" key="2">
    <citation type="journal article" date="2015" name="Fish Shellfish Immunol.">
        <title>Early steps in the European eel (Anguilla anguilla)-Vibrio vulnificus interaction in the gills: Role of the RtxA13 toxin.</title>
        <authorList>
            <person name="Callol A."/>
            <person name="Pajuelo D."/>
            <person name="Ebbesson L."/>
            <person name="Teles M."/>
            <person name="MacKenzie S."/>
            <person name="Amaro C."/>
        </authorList>
    </citation>
    <scope>NUCLEOTIDE SEQUENCE</scope>
</reference>
<name>A0A0E9XBE4_ANGAN</name>
<organism evidence="1">
    <name type="scientific">Anguilla anguilla</name>
    <name type="common">European freshwater eel</name>
    <name type="synonym">Muraena anguilla</name>
    <dbReference type="NCBI Taxonomy" id="7936"/>
    <lineage>
        <taxon>Eukaryota</taxon>
        <taxon>Metazoa</taxon>
        <taxon>Chordata</taxon>
        <taxon>Craniata</taxon>
        <taxon>Vertebrata</taxon>
        <taxon>Euteleostomi</taxon>
        <taxon>Actinopterygii</taxon>
        <taxon>Neopterygii</taxon>
        <taxon>Teleostei</taxon>
        <taxon>Anguilliformes</taxon>
        <taxon>Anguillidae</taxon>
        <taxon>Anguilla</taxon>
    </lineage>
</organism>
<protein>
    <submittedName>
        <fullName evidence="1">Uncharacterized protein</fullName>
    </submittedName>
</protein>
<proteinExistence type="predicted"/>
<dbReference type="AlphaFoldDB" id="A0A0E9XBE4"/>
<sequence length="77" mass="9017">MCWKRTYFKGKPELLCIQKPTGQVQSITMFLTCKVRGSCYMSILLKFPHFLQAIRSMMSLDKDKQRSSENARVCYKS</sequence>
<evidence type="ECO:0000313" key="1">
    <source>
        <dbReference type="EMBL" id="JAH99008.1"/>
    </source>
</evidence>
<reference evidence="1" key="1">
    <citation type="submission" date="2014-11" db="EMBL/GenBank/DDBJ databases">
        <authorList>
            <person name="Amaro Gonzalez C."/>
        </authorList>
    </citation>
    <scope>NUCLEOTIDE SEQUENCE</scope>
</reference>
<dbReference type="EMBL" id="GBXM01009569">
    <property type="protein sequence ID" value="JAH99008.1"/>
    <property type="molecule type" value="Transcribed_RNA"/>
</dbReference>